<dbReference type="Proteomes" id="UP000683417">
    <property type="component" value="Unassembled WGS sequence"/>
</dbReference>
<evidence type="ECO:0000313" key="3">
    <source>
        <dbReference type="EMBL" id="CAD6504594.1"/>
    </source>
</evidence>
<feature type="region of interest" description="Disordered" evidence="1">
    <location>
        <begin position="132"/>
        <end position="286"/>
    </location>
</feature>
<sequence>MRPDTAALYIIFASSLLPLVHSLPYITRKPSMLGFLTRRAPYAIIPVDGGPADDNGDNTPVNTPQPSEFTTVFVAETQTTVETDIVTMPPMTDHVTSIETIQGPTVTQMSEVTTTATASPLTVTETSYSVVDVSSPPSTVTVSAVPSGTSTSETETFQTSQTASQSSPENSATQSSPEAVPNSTSSAPVSGTSLPNVPDASSTDISSNYPYTTTSVATPTSKGTSSVSSSSESAPTPTSSSSSESVPASPTTSSSTSSRRPKPTHLPPPSPPNPASPQPSVDFTPSISNKTETIASYSSTLAMETELVTLTFPRHMNNN</sequence>
<feature type="compositionally biased region" description="Polar residues" evidence="1">
    <location>
        <begin position="170"/>
        <end position="217"/>
    </location>
</feature>
<feature type="compositionally biased region" description="Low complexity" evidence="1">
    <location>
        <begin position="218"/>
        <end position="258"/>
    </location>
</feature>
<feature type="compositionally biased region" description="Pro residues" evidence="1">
    <location>
        <begin position="264"/>
        <end position="277"/>
    </location>
</feature>
<gene>
    <name evidence="3" type="ORF">BGTH12_LOCUS5952</name>
</gene>
<organism evidence="3 4">
    <name type="scientific">Blumeria graminis f. sp. triticale</name>
    <dbReference type="NCBI Taxonomy" id="1689686"/>
    <lineage>
        <taxon>Eukaryota</taxon>
        <taxon>Fungi</taxon>
        <taxon>Dikarya</taxon>
        <taxon>Ascomycota</taxon>
        <taxon>Pezizomycotina</taxon>
        <taxon>Leotiomycetes</taxon>
        <taxon>Erysiphales</taxon>
        <taxon>Erysiphaceae</taxon>
        <taxon>Blumeria</taxon>
    </lineage>
</organism>
<comment type="caution">
    <text evidence="3">The sequence shown here is derived from an EMBL/GenBank/DDBJ whole genome shotgun (WGS) entry which is preliminary data.</text>
</comment>
<protein>
    <submittedName>
        <fullName evidence="3">BgTH12-00102</fullName>
    </submittedName>
</protein>
<feature type="chain" id="PRO_5040838235" evidence="2">
    <location>
        <begin position="23"/>
        <end position="319"/>
    </location>
</feature>
<feature type="compositionally biased region" description="Low complexity" evidence="1">
    <location>
        <begin position="132"/>
        <end position="169"/>
    </location>
</feature>
<proteinExistence type="predicted"/>
<keyword evidence="2" id="KW-0732">Signal</keyword>
<accession>A0A9W4GGG3</accession>
<name>A0A9W4GGG3_BLUGR</name>
<feature type="signal peptide" evidence="2">
    <location>
        <begin position="1"/>
        <end position="22"/>
    </location>
</feature>
<evidence type="ECO:0000313" key="4">
    <source>
        <dbReference type="Proteomes" id="UP000683417"/>
    </source>
</evidence>
<evidence type="ECO:0000256" key="1">
    <source>
        <dbReference type="SAM" id="MobiDB-lite"/>
    </source>
</evidence>
<evidence type="ECO:0000256" key="2">
    <source>
        <dbReference type="SAM" id="SignalP"/>
    </source>
</evidence>
<reference evidence="3" key="1">
    <citation type="submission" date="2020-10" db="EMBL/GenBank/DDBJ databases">
        <authorList>
            <person name="Muller C M."/>
        </authorList>
    </citation>
    <scope>NUCLEOTIDE SEQUENCE</scope>
    <source>
        <strain evidence="3">THUN-12</strain>
    </source>
</reference>
<dbReference type="EMBL" id="CAJHIT010000009">
    <property type="protein sequence ID" value="CAD6504594.1"/>
    <property type="molecule type" value="Genomic_DNA"/>
</dbReference>
<dbReference type="AlphaFoldDB" id="A0A9W4GGG3"/>